<reference evidence="2 3" key="1">
    <citation type="submission" date="2021-01" db="EMBL/GenBank/DDBJ databases">
        <title>Whole genome shotgun sequence of Catellatospora citrea NBRC 14495.</title>
        <authorList>
            <person name="Komaki H."/>
            <person name="Tamura T."/>
        </authorList>
    </citation>
    <scope>NUCLEOTIDE SEQUENCE [LARGE SCALE GENOMIC DNA]</scope>
    <source>
        <strain evidence="2 3">NBRC 14495</strain>
    </source>
</reference>
<comment type="caution">
    <text evidence="2">The sequence shown here is derived from an EMBL/GenBank/DDBJ whole genome shotgun (WGS) entry which is preliminary data.</text>
</comment>
<dbReference type="AlphaFoldDB" id="A0A8J3KPM3"/>
<dbReference type="Gene3D" id="1.25.40.10">
    <property type="entry name" value="Tetratricopeptide repeat domain"/>
    <property type="match status" value="1"/>
</dbReference>
<dbReference type="RefSeq" id="WP_120315436.1">
    <property type="nucleotide sequence ID" value="NZ_BONH01000034.1"/>
</dbReference>
<sequence length="291" mass="31569">MTEHAHAPALLRAHALLAADRPEEALRELAVLPESDAMSALVFELRAAALLQLERWSEAGDAARAGLAAGGPDPDLLCQLGLAEYRLGRHETAERALLDGLAIAPEDVSLLCVYARLCLEHGQLDKARRLVDLAAAQHPDAPTVYATRVQLAHASGDDALAQRISREFVAAHPENAQAHALLGGTSAARGQVRSAYSGLRQAVANDPADRDYAKAAYEARIALHPLMLPVRPFARFGAVKTWIAAIVVIYGLRALGLYPLATVAALAWFALCVYSWVVPPLLRRWLLRRWR</sequence>
<dbReference type="InterPro" id="IPR019734">
    <property type="entry name" value="TPR_rpt"/>
</dbReference>
<evidence type="ECO:0000313" key="3">
    <source>
        <dbReference type="Proteomes" id="UP000659904"/>
    </source>
</evidence>
<keyword evidence="1" id="KW-0812">Transmembrane</keyword>
<dbReference type="SMART" id="SM00028">
    <property type="entry name" value="TPR"/>
    <property type="match status" value="2"/>
</dbReference>
<keyword evidence="1" id="KW-0472">Membrane</keyword>
<protein>
    <recommendedName>
        <fullName evidence="4">Tetratricopeptide repeat protein</fullName>
    </recommendedName>
</protein>
<accession>A0A8J3KPM3</accession>
<name>A0A8J3KPM3_9ACTN</name>
<feature type="transmembrane region" description="Helical" evidence="1">
    <location>
        <begin position="258"/>
        <end position="282"/>
    </location>
</feature>
<dbReference type="SUPFAM" id="SSF48452">
    <property type="entry name" value="TPR-like"/>
    <property type="match status" value="1"/>
</dbReference>
<organism evidence="2 3">
    <name type="scientific">Catellatospora citrea</name>
    <dbReference type="NCBI Taxonomy" id="53366"/>
    <lineage>
        <taxon>Bacteria</taxon>
        <taxon>Bacillati</taxon>
        <taxon>Actinomycetota</taxon>
        <taxon>Actinomycetes</taxon>
        <taxon>Micromonosporales</taxon>
        <taxon>Micromonosporaceae</taxon>
        <taxon>Catellatospora</taxon>
    </lineage>
</organism>
<evidence type="ECO:0008006" key="4">
    <source>
        <dbReference type="Google" id="ProtNLM"/>
    </source>
</evidence>
<dbReference type="Pfam" id="PF14559">
    <property type="entry name" value="TPR_19"/>
    <property type="match status" value="1"/>
</dbReference>
<dbReference type="Proteomes" id="UP000659904">
    <property type="component" value="Unassembled WGS sequence"/>
</dbReference>
<keyword evidence="3" id="KW-1185">Reference proteome</keyword>
<dbReference type="EMBL" id="BONH01000034">
    <property type="protein sequence ID" value="GIG01074.1"/>
    <property type="molecule type" value="Genomic_DNA"/>
</dbReference>
<proteinExistence type="predicted"/>
<evidence type="ECO:0000313" key="2">
    <source>
        <dbReference type="EMBL" id="GIG01074.1"/>
    </source>
</evidence>
<evidence type="ECO:0000256" key="1">
    <source>
        <dbReference type="SAM" id="Phobius"/>
    </source>
</evidence>
<keyword evidence="1" id="KW-1133">Transmembrane helix</keyword>
<gene>
    <name evidence="2" type="ORF">Cci01nite_61670</name>
</gene>
<dbReference type="InterPro" id="IPR011990">
    <property type="entry name" value="TPR-like_helical_dom_sf"/>
</dbReference>